<name>A0ABT2FHT6_9GAMM</name>
<reference evidence="3" key="1">
    <citation type="submission" date="2023-07" db="EMBL/GenBank/DDBJ databases">
        <title>Shewanella mangrovi sp. nov., an acetaldehyde- degrading bacterium isolated from mangrove sediment.</title>
        <authorList>
            <person name="Liu Y."/>
        </authorList>
    </citation>
    <scope>NUCLEOTIDE SEQUENCE [LARGE SCALE GENOMIC DNA]</scope>
    <source>
        <strain evidence="3">C32</strain>
    </source>
</reference>
<accession>A0ABT2FHT6</accession>
<protein>
    <submittedName>
        <fullName evidence="2">Sel1 repeat family protein</fullName>
    </submittedName>
</protein>
<dbReference type="Proteomes" id="UP001201549">
    <property type="component" value="Unassembled WGS sequence"/>
</dbReference>
<dbReference type="InterPro" id="IPR006597">
    <property type="entry name" value="Sel1-like"/>
</dbReference>
<dbReference type="PANTHER" id="PTHR11102:SF160">
    <property type="entry name" value="ERAD-ASSOCIATED E3 UBIQUITIN-PROTEIN LIGASE COMPONENT HRD3"/>
    <property type="match status" value="1"/>
</dbReference>
<keyword evidence="3" id="KW-1185">Reference proteome</keyword>
<keyword evidence="1" id="KW-0732">Signal</keyword>
<evidence type="ECO:0000256" key="1">
    <source>
        <dbReference type="SAM" id="SignalP"/>
    </source>
</evidence>
<comment type="caution">
    <text evidence="2">The sequence shown here is derived from an EMBL/GenBank/DDBJ whole genome shotgun (WGS) entry which is preliminary data.</text>
</comment>
<dbReference type="InterPro" id="IPR011990">
    <property type="entry name" value="TPR-like_helical_dom_sf"/>
</dbReference>
<evidence type="ECO:0000313" key="3">
    <source>
        <dbReference type="Proteomes" id="UP001201549"/>
    </source>
</evidence>
<feature type="signal peptide" evidence="1">
    <location>
        <begin position="1"/>
        <end position="23"/>
    </location>
</feature>
<proteinExistence type="predicted"/>
<feature type="chain" id="PRO_5045642878" evidence="1">
    <location>
        <begin position="24"/>
        <end position="260"/>
    </location>
</feature>
<dbReference type="EMBL" id="JAKOGG010000003">
    <property type="protein sequence ID" value="MCS4555898.1"/>
    <property type="molecule type" value="Genomic_DNA"/>
</dbReference>
<dbReference type="InterPro" id="IPR050767">
    <property type="entry name" value="Sel1_AlgK"/>
</dbReference>
<organism evidence="2 3">
    <name type="scientific">Shewanella electrica</name>
    <dbReference type="NCBI Taxonomy" id="515560"/>
    <lineage>
        <taxon>Bacteria</taxon>
        <taxon>Pseudomonadati</taxon>
        <taxon>Pseudomonadota</taxon>
        <taxon>Gammaproteobacteria</taxon>
        <taxon>Alteromonadales</taxon>
        <taxon>Shewanellaceae</taxon>
        <taxon>Shewanella</taxon>
    </lineage>
</organism>
<dbReference type="Pfam" id="PF08238">
    <property type="entry name" value="Sel1"/>
    <property type="match status" value="3"/>
</dbReference>
<sequence>MRYSALICGAISSLLLASTQVAAFSLPQPQQEVVAGRIALIEVNAAQGDAYSKYLLGLMFVSGRYQTQNVEQGLQLLQQAANENVPDAQRALADLNFEGRTVPRDLAAAEHWYLKLAQSGDHWAKFRLGFVYAAGGSGVSRDCGKAVQFFSDAGDKVSMGNVAWILATCPEPQFRDGERAVALATELLKSNDADPTYLDNLAAAYAEMGDFASAVATQKRALAQLETATSQQLQGKADEFRQRLDDYRNHKPYREVLPLE</sequence>
<dbReference type="PANTHER" id="PTHR11102">
    <property type="entry name" value="SEL-1-LIKE PROTEIN"/>
    <property type="match status" value="1"/>
</dbReference>
<dbReference type="RefSeq" id="WP_238895310.1">
    <property type="nucleotide sequence ID" value="NZ_JAKOGG010000003.1"/>
</dbReference>
<dbReference type="Gene3D" id="1.25.40.10">
    <property type="entry name" value="Tetratricopeptide repeat domain"/>
    <property type="match status" value="2"/>
</dbReference>
<dbReference type="SUPFAM" id="SSF81901">
    <property type="entry name" value="HCP-like"/>
    <property type="match status" value="1"/>
</dbReference>
<dbReference type="SMART" id="SM00671">
    <property type="entry name" value="SEL1"/>
    <property type="match status" value="3"/>
</dbReference>
<gene>
    <name evidence="2" type="ORF">L9G74_05550</name>
</gene>
<evidence type="ECO:0000313" key="2">
    <source>
        <dbReference type="EMBL" id="MCS4555898.1"/>
    </source>
</evidence>